<evidence type="ECO:0000313" key="3">
    <source>
        <dbReference type="Proteomes" id="UP000694923"/>
    </source>
</evidence>
<accession>A0ABM0R6G1</accession>
<sequence length="256" mass="27949">MQGSSLADQMARMTLRLLGQKLEQEQNMERDSEGPNFLLGNEDRPDNALQNALKRRKDLLRRLWEQHLLDELSYGASRGTRGPALLPEVPPMGIYPADFLAPEPPRIIQHSVPHPPATIIQQLPQQPLITQIPPPQSFFTQRSGSIKEDLVEMLLLQNAQMHQILVQSLMLAALPPALKKPGELPPRPRGSQVSGHTSVDPRPASRGEADCGPAGLAPAGSGTGLAAQCPHPGWLWGHAPLRPQPSACCLRARPGR</sequence>
<feature type="region of interest" description="Disordered" evidence="1">
    <location>
        <begin position="22"/>
        <end position="45"/>
    </location>
</feature>
<feature type="domain" description="DUF4587" evidence="2">
    <location>
        <begin position="142"/>
        <end position="183"/>
    </location>
</feature>
<evidence type="ECO:0000259" key="2">
    <source>
        <dbReference type="Pfam" id="PF15248"/>
    </source>
</evidence>
<dbReference type="InterPro" id="IPR038915">
    <property type="entry name" value="PRR29-like"/>
</dbReference>
<gene>
    <name evidence="4" type="primary">LOC103594726</name>
</gene>
<feature type="compositionally biased region" description="Basic and acidic residues" evidence="1">
    <location>
        <begin position="22"/>
        <end position="33"/>
    </location>
</feature>
<evidence type="ECO:0000256" key="1">
    <source>
        <dbReference type="SAM" id="MobiDB-lite"/>
    </source>
</evidence>
<proteinExistence type="predicted"/>
<dbReference type="PANTHER" id="PTHR28604:SF2">
    <property type="entry name" value="RIKEN CDNA 2610028H24 GENE"/>
    <property type="match status" value="1"/>
</dbReference>
<evidence type="ECO:0000313" key="4">
    <source>
        <dbReference type="RefSeq" id="XP_008576202.1"/>
    </source>
</evidence>
<dbReference type="RefSeq" id="XP_008576202.1">
    <property type="nucleotide sequence ID" value="XM_008577980.1"/>
</dbReference>
<dbReference type="Proteomes" id="UP000694923">
    <property type="component" value="Unplaced"/>
</dbReference>
<feature type="region of interest" description="Disordered" evidence="1">
    <location>
        <begin position="180"/>
        <end position="223"/>
    </location>
</feature>
<name>A0ABM0R6G1_GALVR</name>
<dbReference type="PANTHER" id="PTHR28604">
    <property type="match status" value="1"/>
</dbReference>
<dbReference type="InterPro" id="IPR027904">
    <property type="entry name" value="DUF4587"/>
</dbReference>
<reference evidence="4" key="1">
    <citation type="submission" date="2025-08" db="UniProtKB">
        <authorList>
            <consortium name="RefSeq"/>
        </authorList>
    </citation>
    <scope>IDENTIFICATION</scope>
</reference>
<organism evidence="3 4">
    <name type="scientific">Galeopterus variegatus</name>
    <name type="common">Malayan flying lemur</name>
    <name type="synonym">Cynocephalus variegatus</name>
    <dbReference type="NCBI Taxonomy" id="482537"/>
    <lineage>
        <taxon>Eukaryota</taxon>
        <taxon>Metazoa</taxon>
        <taxon>Chordata</taxon>
        <taxon>Craniata</taxon>
        <taxon>Vertebrata</taxon>
        <taxon>Euteleostomi</taxon>
        <taxon>Mammalia</taxon>
        <taxon>Eutheria</taxon>
        <taxon>Euarchontoglires</taxon>
        <taxon>Dermoptera</taxon>
        <taxon>Cynocephalidae</taxon>
        <taxon>Galeopterus</taxon>
    </lineage>
</organism>
<protein>
    <submittedName>
        <fullName evidence="4">Uncharacterized protein C21orf58 homolog</fullName>
    </submittedName>
</protein>
<dbReference type="GeneID" id="103594726"/>
<keyword evidence="3" id="KW-1185">Reference proteome</keyword>
<dbReference type="Pfam" id="PF15248">
    <property type="entry name" value="DUF4587"/>
    <property type="match status" value="1"/>
</dbReference>